<organism evidence="1 2">
    <name type="scientific">Tuber aestivum</name>
    <name type="common">summer truffle</name>
    <dbReference type="NCBI Taxonomy" id="59557"/>
    <lineage>
        <taxon>Eukaryota</taxon>
        <taxon>Fungi</taxon>
        <taxon>Dikarya</taxon>
        <taxon>Ascomycota</taxon>
        <taxon>Pezizomycotina</taxon>
        <taxon>Pezizomycetes</taxon>
        <taxon>Pezizales</taxon>
        <taxon>Tuberaceae</taxon>
        <taxon>Tuber</taxon>
    </lineage>
</organism>
<gene>
    <name evidence="1" type="ORF">GSTUAT00005927001</name>
</gene>
<dbReference type="Proteomes" id="UP001412239">
    <property type="component" value="Unassembled WGS sequence"/>
</dbReference>
<accession>A0A292PU60</accession>
<name>A0A292PU60_9PEZI</name>
<sequence>MATKIFNLRQCHKSMAWTPKLKYRPFQPPYMHRRSNFTNTEYEPEDESTCTGDHPPKTKLWEFVLRNDGRLGSLEKQVKDVEIERYQATNQIDSRMSKGFSDVGSNVSEVKRTTDRLEAKLGFIQWQLGLVGTAILGFFGVSDYLCAHILGRVWSSRVFQTLIITKPDLQAATEIIASCYNWEFSHS</sequence>
<proteinExistence type="predicted"/>
<protein>
    <submittedName>
        <fullName evidence="1">Uncharacterized protein</fullName>
    </submittedName>
</protein>
<dbReference type="EMBL" id="LN891061">
    <property type="protein sequence ID" value="CUS09997.1"/>
    <property type="molecule type" value="Genomic_DNA"/>
</dbReference>
<dbReference type="AlphaFoldDB" id="A0A292PU60"/>
<evidence type="ECO:0000313" key="1">
    <source>
        <dbReference type="EMBL" id="CUS09997.1"/>
    </source>
</evidence>
<evidence type="ECO:0000313" key="2">
    <source>
        <dbReference type="Proteomes" id="UP001412239"/>
    </source>
</evidence>
<reference evidence="1" key="1">
    <citation type="submission" date="2015-10" db="EMBL/GenBank/DDBJ databases">
        <authorList>
            <person name="Regsiter A."/>
            <person name="william w."/>
        </authorList>
    </citation>
    <scope>NUCLEOTIDE SEQUENCE</scope>
    <source>
        <strain evidence="1">Montdore</strain>
    </source>
</reference>
<keyword evidence="2" id="KW-1185">Reference proteome</keyword>